<reference evidence="2" key="1">
    <citation type="journal article" date="2019" name="Int. J. Syst. Evol. Microbiol.">
        <title>The Global Catalogue of Microorganisms (GCM) 10K type strain sequencing project: providing services to taxonomists for standard genome sequencing and annotation.</title>
        <authorList>
            <consortium name="The Broad Institute Genomics Platform"/>
            <consortium name="The Broad Institute Genome Sequencing Center for Infectious Disease"/>
            <person name="Wu L."/>
            <person name="Ma J."/>
        </authorList>
    </citation>
    <scope>NUCLEOTIDE SEQUENCE [LARGE SCALE GENOMIC DNA]</scope>
    <source>
        <strain evidence="2">JCM 18127</strain>
    </source>
</reference>
<protein>
    <recommendedName>
        <fullName evidence="3">DUF1508 domain-containing protein</fullName>
    </recommendedName>
</protein>
<dbReference type="EMBL" id="BAABIM010000002">
    <property type="protein sequence ID" value="GAA4680293.1"/>
    <property type="molecule type" value="Genomic_DNA"/>
</dbReference>
<organism evidence="1 2">
    <name type="scientific">Nocardioides nanhaiensis</name>
    <dbReference type="NCBI Taxonomy" id="1476871"/>
    <lineage>
        <taxon>Bacteria</taxon>
        <taxon>Bacillati</taxon>
        <taxon>Actinomycetota</taxon>
        <taxon>Actinomycetes</taxon>
        <taxon>Propionibacteriales</taxon>
        <taxon>Nocardioidaceae</taxon>
        <taxon>Nocardioides</taxon>
    </lineage>
</organism>
<sequence length="110" mass="11763">MTTTKTEIEVMPIGDAAWVVGGTTDPSAARDAIVDYLLLTGAAPNAGAARTDLAHVVTIAREDWFWRLHDSGGEVLCVESTGKPWGTASRSDRKGLMPERSDAFRGVYVA</sequence>
<evidence type="ECO:0008006" key="3">
    <source>
        <dbReference type="Google" id="ProtNLM"/>
    </source>
</evidence>
<evidence type="ECO:0000313" key="2">
    <source>
        <dbReference type="Proteomes" id="UP001500621"/>
    </source>
</evidence>
<keyword evidence="2" id="KW-1185">Reference proteome</keyword>
<name>A0ABP8W3F2_9ACTN</name>
<comment type="caution">
    <text evidence="1">The sequence shown here is derived from an EMBL/GenBank/DDBJ whole genome shotgun (WGS) entry which is preliminary data.</text>
</comment>
<dbReference type="RefSeq" id="WP_345264688.1">
    <property type="nucleotide sequence ID" value="NZ_BAABIM010000002.1"/>
</dbReference>
<accession>A0ABP8W3F2</accession>
<gene>
    <name evidence="1" type="ORF">GCM10023226_16840</name>
</gene>
<proteinExistence type="predicted"/>
<dbReference type="Proteomes" id="UP001500621">
    <property type="component" value="Unassembled WGS sequence"/>
</dbReference>
<evidence type="ECO:0000313" key="1">
    <source>
        <dbReference type="EMBL" id="GAA4680293.1"/>
    </source>
</evidence>